<evidence type="ECO:0000256" key="3">
    <source>
        <dbReference type="SAM" id="MobiDB-lite"/>
    </source>
</evidence>
<keyword evidence="6" id="KW-1185">Reference proteome</keyword>
<dbReference type="CDD" id="cd22584">
    <property type="entry name" value="Rcat_RBR_unk"/>
    <property type="match status" value="1"/>
</dbReference>
<name>A0ABR0M094_9PEZI</name>
<dbReference type="Pfam" id="PF00439">
    <property type="entry name" value="Bromodomain"/>
    <property type="match status" value="1"/>
</dbReference>
<evidence type="ECO:0000313" key="5">
    <source>
        <dbReference type="EMBL" id="KAK5257632.1"/>
    </source>
</evidence>
<accession>A0ABR0M094</accession>
<dbReference type="Gene3D" id="1.20.920.10">
    <property type="entry name" value="Bromodomain-like"/>
    <property type="match status" value="1"/>
</dbReference>
<dbReference type="CDD" id="cd20335">
    <property type="entry name" value="BRcat_RBR"/>
    <property type="match status" value="1"/>
</dbReference>
<keyword evidence="1 2" id="KW-0103">Bromodomain</keyword>
<proteinExistence type="predicted"/>
<dbReference type="Proteomes" id="UP001357485">
    <property type="component" value="Unassembled WGS sequence"/>
</dbReference>
<feature type="domain" description="Bromo" evidence="4">
    <location>
        <begin position="89"/>
        <end position="160"/>
    </location>
</feature>
<dbReference type="Gene3D" id="1.20.120.1750">
    <property type="match status" value="1"/>
</dbReference>
<dbReference type="InterPro" id="IPR031127">
    <property type="entry name" value="E3_UB_ligase_RBR"/>
</dbReference>
<dbReference type="InterPro" id="IPR036427">
    <property type="entry name" value="Bromodomain-like_sf"/>
</dbReference>
<feature type="compositionally biased region" description="Basic and acidic residues" evidence="3">
    <location>
        <begin position="304"/>
        <end position="316"/>
    </location>
</feature>
<feature type="compositionally biased region" description="Acidic residues" evidence="3">
    <location>
        <begin position="319"/>
        <end position="330"/>
    </location>
</feature>
<feature type="compositionally biased region" description="Acidic residues" evidence="3">
    <location>
        <begin position="275"/>
        <end position="288"/>
    </location>
</feature>
<sequence>MPPKCCVMLQLRVALPYLSHTEADAYRAKFEEWSSKDKTYCPVPTCSAFIPKRTIPVEVSPPASGFTLAKTTMTPARQGYLSARISSLLSMEEAAGFIAPRTTSRIDPNAPQTEEPPMCLSALAQKLRRGGYPTLPDYSADFHRIIDNATERGGPTATTARTMRRRFLEALQDLPDDEAGSSRLQFPCPACAAQICASCKQRAHPGAPCDTTAAEHELAFLSTFGYKRCPGCGHGVRRMFGCSHMQCICGAHWCWHCARALEDCPGGCGSLEDDDDDKDVEGGDEGGGDEAAATSGGGQEPENLDDRPRRYWERAGVDFGDEPDEPDDFWLEPVNW</sequence>
<dbReference type="SUPFAM" id="SSF57850">
    <property type="entry name" value="RING/U-box"/>
    <property type="match status" value="1"/>
</dbReference>
<reference evidence="5 6" key="1">
    <citation type="submission" date="2023-08" db="EMBL/GenBank/DDBJ databases">
        <title>Black Yeasts Isolated from many extreme environments.</title>
        <authorList>
            <person name="Coleine C."/>
            <person name="Stajich J.E."/>
            <person name="Selbmann L."/>
        </authorList>
    </citation>
    <scope>NUCLEOTIDE SEQUENCE [LARGE SCALE GENOMIC DNA]</scope>
    <source>
        <strain evidence="5 6">CCFEE 536</strain>
    </source>
</reference>
<evidence type="ECO:0000256" key="1">
    <source>
        <dbReference type="ARBA" id="ARBA00023117"/>
    </source>
</evidence>
<dbReference type="PANTHER" id="PTHR11685">
    <property type="entry name" value="RBR FAMILY RING FINGER AND IBR DOMAIN-CONTAINING"/>
    <property type="match status" value="1"/>
</dbReference>
<dbReference type="PROSITE" id="PS50014">
    <property type="entry name" value="BROMODOMAIN_2"/>
    <property type="match status" value="1"/>
</dbReference>
<evidence type="ECO:0000313" key="6">
    <source>
        <dbReference type="Proteomes" id="UP001357485"/>
    </source>
</evidence>
<dbReference type="SUPFAM" id="SSF47370">
    <property type="entry name" value="Bromodomain"/>
    <property type="match status" value="1"/>
</dbReference>
<evidence type="ECO:0000259" key="4">
    <source>
        <dbReference type="PROSITE" id="PS50014"/>
    </source>
</evidence>
<feature type="region of interest" description="Disordered" evidence="3">
    <location>
        <begin position="275"/>
        <end position="336"/>
    </location>
</feature>
<protein>
    <recommendedName>
        <fullName evidence="4">Bromo domain-containing protein</fullName>
    </recommendedName>
</protein>
<comment type="caution">
    <text evidence="5">The sequence shown here is derived from an EMBL/GenBank/DDBJ whole genome shotgun (WGS) entry which is preliminary data.</text>
</comment>
<organism evidence="5 6">
    <name type="scientific">Cryomyces antarcticus</name>
    <dbReference type="NCBI Taxonomy" id="329879"/>
    <lineage>
        <taxon>Eukaryota</taxon>
        <taxon>Fungi</taxon>
        <taxon>Dikarya</taxon>
        <taxon>Ascomycota</taxon>
        <taxon>Pezizomycotina</taxon>
        <taxon>Dothideomycetes</taxon>
        <taxon>Dothideomycetes incertae sedis</taxon>
        <taxon>Cryomyces</taxon>
    </lineage>
</organism>
<evidence type="ECO:0000256" key="2">
    <source>
        <dbReference type="PROSITE-ProRule" id="PRU00035"/>
    </source>
</evidence>
<dbReference type="InterPro" id="IPR001487">
    <property type="entry name" value="Bromodomain"/>
</dbReference>
<dbReference type="EMBL" id="JAVRRA010008207">
    <property type="protein sequence ID" value="KAK5257632.1"/>
    <property type="molecule type" value="Genomic_DNA"/>
</dbReference>
<gene>
    <name evidence="5" type="ORF">LTR16_000039</name>
</gene>